<evidence type="ECO:0000313" key="4">
    <source>
        <dbReference type="EMBL" id="HFX14333.1"/>
    </source>
</evidence>
<feature type="domain" description="Inosine/uridine-preferring nucleoside hydrolase" evidence="3">
    <location>
        <begin position="6"/>
        <end position="274"/>
    </location>
</feature>
<dbReference type="PANTHER" id="PTHR12304">
    <property type="entry name" value="INOSINE-URIDINE PREFERRING NUCLEOSIDE HYDROLASE"/>
    <property type="match status" value="1"/>
</dbReference>
<dbReference type="PANTHER" id="PTHR12304:SF4">
    <property type="entry name" value="URIDINE NUCLEOSIDASE"/>
    <property type="match status" value="1"/>
</dbReference>
<dbReference type="Gene3D" id="3.90.245.10">
    <property type="entry name" value="Ribonucleoside hydrolase-like"/>
    <property type="match status" value="1"/>
</dbReference>
<dbReference type="InterPro" id="IPR036452">
    <property type="entry name" value="Ribo_hydro-like"/>
</dbReference>
<dbReference type="GO" id="GO:0006152">
    <property type="term" value="P:purine nucleoside catabolic process"/>
    <property type="evidence" value="ECO:0007669"/>
    <property type="project" value="TreeGrafter"/>
</dbReference>
<dbReference type="GO" id="GO:0005829">
    <property type="term" value="C:cytosol"/>
    <property type="evidence" value="ECO:0007669"/>
    <property type="project" value="TreeGrafter"/>
</dbReference>
<dbReference type="SUPFAM" id="SSF53590">
    <property type="entry name" value="Nucleoside hydrolase"/>
    <property type="match status" value="1"/>
</dbReference>
<dbReference type="GO" id="GO:0008477">
    <property type="term" value="F:purine nucleosidase activity"/>
    <property type="evidence" value="ECO:0007669"/>
    <property type="project" value="TreeGrafter"/>
</dbReference>
<evidence type="ECO:0000256" key="1">
    <source>
        <dbReference type="ARBA" id="ARBA00022801"/>
    </source>
</evidence>
<evidence type="ECO:0000259" key="3">
    <source>
        <dbReference type="Pfam" id="PF01156"/>
    </source>
</evidence>
<evidence type="ECO:0000256" key="2">
    <source>
        <dbReference type="ARBA" id="ARBA00023295"/>
    </source>
</evidence>
<dbReference type="EMBL" id="DTIN01000043">
    <property type="protein sequence ID" value="HFX14333.1"/>
    <property type="molecule type" value="Genomic_DNA"/>
</dbReference>
<reference evidence="4" key="1">
    <citation type="journal article" date="2020" name="mSystems">
        <title>Genome- and Community-Level Interaction Insights into Carbon Utilization and Element Cycling Functions of Hydrothermarchaeota in Hydrothermal Sediment.</title>
        <authorList>
            <person name="Zhou Z."/>
            <person name="Liu Y."/>
            <person name="Xu W."/>
            <person name="Pan J."/>
            <person name="Luo Z.H."/>
            <person name="Li M."/>
        </authorList>
    </citation>
    <scope>NUCLEOTIDE SEQUENCE [LARGE SCALE GENOMIC DNA]</scope>
    <source>
        <strain evidence="4">SpSt-81</strain>
    </source>
</reference>
<dbReference type="InterPro" id="IPR023186">
    <property type="entry name" value="IUNH"/>
</dbReference>
<organism evidence="4">
    <name type="scientific">Dictyoglomus thermophilum</name>
    <dbReference type="NCBI Taxonomy" id="14"/>
    <lineage>
        <taxon>Bacteria</taxon>
        <taxon>Pseudomonadati</taxon>
        <taxon>Dictyoglomota</taxon>
        <taxon>Dictyoglomia</taxon>
        <taxon>Dictyoglomales</taxon>
        <taxon>Dictyoglomaceae</taxon>
        <taxon>Dictyoglomus</taxon>
    </lineage>
</organism>
<name>A0A7C3MKM1_DICTH</name>
<dbReference type="InterPro" id="IPR001910">
    <property type="entry name" value="Inosine/uridine_hydrolase_dom"/>
</dbReference>
<accession>A0A7C3MKM1</accession>
<protein>
    <submittedName>
        <fullName evidence="4">Nucleoside hydrolase</fullName>
    </submittedName>
</protein>
<keyword evidence="1 4" id="KW-0378">Hydrolase</keyword>
<gene>
    <name evidence="4" type="ORF">ENW00_09385</name>
</gene>
<keyword evidence="2" id="KW-0326">Glycosidase</keyword>
<dbReference type="Pfam" id="PF01156">
    <property type="entry name" value="IU_nuc_hydro"/>
    <property type="match status" value="1"/>
</dbReference>
<comment type="caution">
    <text evidence="4">The sequence shown here is derived from an EMBL/GenBank/DDBJ whole genome shotgun (WGS) entry which is preliminary data.</text>
</comment>
<sequence length="300" mass="33662">MNKIPVILDTDIGTDIDDTWALIMLINSPELDVKLITTVSGDTIYRAKIIAKILKIAGKKIPIGIGIGDPKNSLNFQEPFVRDFDINSYEGEIYEDGIQAMVDLIKNSEEPITIVSIGPATNIAKAIEIYPDLPKKCNFVGMHGSIYKGYGGKDGRDPEANVKSDVLSLRRVFSSNFISKLITPLDTCGLVFLDGERYKKIYNSEKPILKALIENYKIWAKLVTWTKVDSENHSSTLFDTVAVYLAYSHEFLEIEPIKIKVTDDGYTVPDEKGDEILVAIRWKDLNAFLDHLVERLMGEE</sequence>
<proteinExistence type="predicted"/>
<dbReference type="AlphaFoldDB" id="A0A7C3MKM1"/>